<keyword evidence="6 15" id="KW-0347">Helicase</keyword>
<evidence type="ECO:0000256" key="11">
    <source>
        <dbReference type="ARBA" id="ARBA00023204"/>
    </source>
</evidence>
<keyword evidence="9 15" id="KW-0460">Magnesium</keyword>
<evidence type="ECO:0000256" key="12">
    <source>
        <dbReference type="ARBA" id="ARBA00023235"/>
    </source>
</evidence>
<dbReference type="InterPro" id="IPR027417">
    <property type="entry name" value="P-loop_NTPase"/>
</dbReference>
<evidence type="ECO:0000256" key="5">
    <source>
        <dbReference type="ARBA" id="ARBA00022801"/>
    </source>
</evidence>
<dbReference type="InterPro" id="IPR004586">
    <property type="entry name" value="RecB"/>
</dbReference>
<evidence type="ECO:0000313" key="20">
    <source>
        <dbReference type="Proteomes" id="UP000193487"/>
    </source>
</evidence>
<keyword evidence="10 15" id="KW-0238">DNA-binding</keyword>
<evidence type="ECO:0000256" key="4">
    <source>
        <dbReference type="ARBA" id="ARBA00022763"/>
    </source>
</evidence>
<evidence type="ECO:0000256" key="10">
    <source>
        <dbReference type="ARBA" id="ARBA00023125"/>
    </source>
</evidence>
<organism evidence="19 20">
    <name type="scientific">Mycobacterium kyorinense</name>
    <dbReference type="NCBI Taxonomy" id="487514"/>
    <lineage>
        <taxon>Bacteria</taxon>
        <taxon>Bacillati</taxon>
        <taxon>Actinomycetota</taxon>
        <taxon>Actinomycetes</taxon>
        <taxon>Mycobacteriales</taxon>
        <taxon>Mycobacteriaceae</taxon>
        <taxon>Mycobacterium</taxon>
    </lineage>
</organism>
<feature type="binding site" evidence="15">
    <location>
        <position position="985"/>
    </location>
    <ligand>
        <name>Mg(2+)</name>
        <dbReference type="ChEBI" id="CHEBI:18420"/>
    </ligand>
</feature>
<dbReference type="PANTHER" id="PTHR11070">
    <property type="entry name" value="UVRD / RECB / PCRA DNA HELICASE FAMILY MEMBER"/>
    <property type="match status" value="1"/>
</dbReference>
<comment type="caution">
    <text evidence="19">The sequence shown here is derived from an EMBL/GenBank/DDBJ whole genome shotgun (WGS) entry which is preliminary data.</text>
</comment>
<dbReference type="InterPro" id="IPR014017">
    <property type="entry name" value="DNA_helicase_UvrD-like_C"/>
</dbReference>
<keyword evidence="3 15" id="KW-0547">Nucleotide-binding</keyword>
<dbReference type="Pfam" id="PF13361">
    <property type="entry name" value="UvrD_C"/>
    <property type="match status" value="1"/>
</dbReference>
<reference evidence="19 20" key="1">
    <citation type="submission" date="2016-01" db="EMBL/GenBank/DDBJ databases">
        <title>The new phylogeny of the genus Mycobacterium.</title>
        <authorList>
            <person name="Tarcisio F."/>
            <person name="Conor M."/>
            <person name="Antonella G."/>
            <person name="Elisabetta G."/>
            <person name="Giulia F.S."/>
            <person name="Sara T."/>
            <person name="Anna F."/>
            <person name="Clotilde B."/>
            <person name="Roberto B."/>
            <person name="Veronica D.S."/>
            <person name="Fabio R."/>
            <person name="Monica P."/>
            <person name="Olivier J."/>
            <person name="Enrico T."/>
            <person name="Nicola S."/>
        </authorList>
    </citation>
    <scope>NUCLEOTIDE SEQUENCE [LARGE SCALE GENOMIC DNA]</scope>
    <source>
        <strain evidence="19 20">DSM 45166</strain>
    </source>
</reference>
<proteinExistence type="inferred from homology"/>
<dbReference type="EC" id="3.1.11.5" evidence="15"/>
<keyword evidence="5 15" id="KW-0378">Hydrolase</keyword>
<dbReference type="InterPro" id="IPR011335">
    <property type="entry name" value="Restrct_endonuc-II-like"/>
</dbReference>
<keyword evidence="11 15" id="KW-0234">DNA repair</keyword>
<feature type="binding site" evidence="15">
    <location>
        <position position="838"/>
    </location>
    <ligand>
        <name>Mg(2+)</name>
        <dbReference type="ChEBI" id="CHEBI:18420"/>
    </ligand>
</feature>
<comment type="domain">
    <text evidence="15">The N-terminal DNA-binding domain is a ssDNA-dependent ATPase and has ATP-dependent 3'-5' helicase function. This domain interacts with RecC.</text>
</comment>
<dbReference type="AlphaFoldDB" id="A0A1X1XDD9"/>
<feature type="active site" description="For nuclease activity" evidence="15">
    <location>
        <position position="985"/>
    </location>
</feature>
<gene>
    <name evidence="15" type="primary">recB</name>
    <name evidence="19" type="ORF">AWC14_15590</name>
</gene>
<comment type="function">
    <text evidence="15">A helicase/nuclease that prepares dsDNA breaks (DSB) for recombinational DNA repair. Binds to DSBs and unwinds DNA via a highly rapid and processive ATP-dependent bidirectional helicase activity. Unwinds dsDNA until it encounters a Chi (crossover hotspot instigator) sequence from the 3' direction. Cuts ssDNA a few nucleotides 3' to the Chi site. The properties and activities of the enzyme are changed at Chi. The Chi-altered holoenzyme produces a long 3'-ssDNA overhang and facilitates RecA-binding to the ssDNA for homologous DNA recombination and repair. Holoenzyme degrades any linearized DNA that is unable to undergo homologous recombination. In the holoenzyme this subunit contributes ATPase, 3'-5' helicase, exonuclease activity and loads RecA onto ssDNA.</text>
</comment>
<dbReference type="PROSITE" id="PS51217">
    <property type="entry name" value="UVRD_HELICASE_CTER"/>
    <property type="match status" value="1"/>
</dbReference>
<feature type="domain" description="UvrD-like helicase C-terminal" evidence="18">
    <location>
        <begin position="359"/>
        <end position="614"/>
    </location>
</feature>
<keyword evidence="2 15" id="KW-0479">Metal-binding</keyword>
<dbReference type="GO" id="GO:0003677">
    <property type="term" value="F:DNA binding"/>
    <property type="evidence" value="ECO:0007669"/>
    <property type="project" value="UniProtKB-UniRule"/>
</dbReference>
<keyword evidence="1 15" id="KW-0540">Nuclease</keyword>
<evidence type="ECO:0000256" key="13">
    <source>
        <dbReference type="ARBA" id="ARBA00034617"/>
    </source>
</evidence>
<evidence type="ECO:0000313" key="19">
    <source>
        <dbReference type="EMBL" id="ORV96936.1"/>
    </source>
</evidence>
<dbReference type="HAMAP" id="MF_01485">
    <property type="entry name" value="RecB"/>
    <property type="match status" value="1"/>
</dbReference>
<dbReference type="NCBIfam" id="TIGR00609">
    <property type="entry name" value="recB"/>
    <property type="match status" value="1"/>
</dbReference>
<evidence type="ECO:0000256" key="8">
    <source>
        <dbReference type="ARBA" id="ARBA00022840"/>
    </source>
</evidence>
<feature type="domain" description="UvrD-like helicase ATP-binding" evidence="17">
    <location>
        <begin position="1"/>
        <end position="327"/>
    </location>
</feature>
<dbReference type="GO" id="GO:0043138">
    <property type="term" value="F:3'-5' DNA helicase activity"/>
    <property type="evidence" value="ECO:0007669"/>
    <property type="project" value="UniProtKB-UniRule"/>
</dbReference>
<dbReference type="SUPFAM" id="SSF52980">
    <property type="entry name" value="Restriction endonuclease-like"/>
    <property type="match status" value="1"/>
</dbReference>
<evidence type="ECO:0000256" key="16">
    <source>
        <dbReference type="PROSITE-ProRule" id="PRU00560"/>
    </source>
</evidence>
<dbReference type="InterPro" id="IPR011604">
    <property type="entry name" value="PDDEXK-like_dom_sf"/>
</dbReference>
<comment type="catalytic activity">
    <reaction evidence="13 15">
        <text>Couples ATP hydrolysis with the unwinding of duplex DNA by translocating in the 3'-5' direction.</text>
        <dbReference type="EC" id="5.6.2.4"/>
    </reaction>
</comment>
<evidence type="ECO:0000256" key="14">
    <source>
        <dbReference type="ARBA" id="ARBA00048988"/>
    </source>
</evidence>
<evidence type="ECO:0000259" key="17">
    <source>
        <dbReference type="PROSITE" id="PS51198"/>
    </source>
</evidence>
<sequence>MEPFDLLGPLPAPGSTTVLEASAGTGKTFALAGLVTRYIAEGVANLDEMLLITFSRAASRELRERVRCQIVEIVAALCDSPDHAPNEFVAYLCRGTAADRDQRCNRLRDALANFDAATIATTHQFCQLVLRSLGVAGDTDAGMTLVESLDDLVTRIVDDLYLVHFGSDRDEAALTHADALTLARAVVGDPCAQLRPTDPDPESVAAVRLRFARDVLDQLELRKRRLGILSYDDLLTRLADALEGDDSDARDRMRNRWPIVMVDEFQDTDPIQWQVIDRAFNGHSTLVLIGDPKQAIYGFRGGDIYTYLRAARTAGQRRTLSVNWRSDKVLVDALQTVLRGAALGDPDIVVRDVEAHVMGHRLRNAPRNAPFRLRLLNRAMFGRSGTKTIPIAALRDYISGDLAADVAALLASDATFDGRAVQAGDVAVIVERSEDALACQKALAAAGIQAVYTGDSDVFASDAAQQWLCLLEAFDQTHRNGLVRAAGATVFFGHTADDLAAGGDQLTDRLAVTLRDWADHLRTRGPAAVFEAAQRAGLGRRVLREPGGERTMTDLAHIAQLLHEVAHRQRLTLPALRDWLRRQREERDGPQERNRRIDSDAAAVQIMTVWGAKGLQFPIVYLPFAFNRHVFVDDIPLYHDDGVRCLHAGGPESADRSEIETLSRAEAARNDIRLTYVALTRAQSQVVAWWAPAWDEPDGGLSRLMRGRRIGDTQVPDSCEPKTISDDEALALMREWEAAGGPAIEEPSGIAVAPVPPSAPPAGLDVRHFHRSIDTTWRRTSYSALIRGAETAGVSSEAEVTARDDEVEVVPAGAPRGGGVLSPMAELPSGATFGSLVHAVLENADPSVADLAAELEAQVRLHRAWWPVDVEPFQLAAALVPMHDTPLGPLAAGLTLREIGLPDRLRELDFEIPVAGGDVRGLTPDIRLAGVGALLRDYLPADDPFARYGERLVSDGLGGQPLRGYLSGSIDVVLRLPGPRYLVVDYKTNVLGVTAADYSVPRLTEAMLHSDYPLQALLYLVVLHRFLRWRQPGYDPSRHLGGVVYLFVRGMCGAQTPGSGVFGWQPPAGLVPALSGLLDEGRQVA</sequence>
<protein>
    <recommendedName>
        <fullName evidence="15">RecBCD enzyme subunit RecB</fullName>
        <ecNumber evidence="15">3.1.11.5</ecNumber>
        <ecNumber evidence="15">5.6.2.4</ecNumber>
    </recommendedName>
    <alternativeName>
        <fullName evidence="15">DNA 3'-5' helicase subunit RecB</fullName>
    </alternativeName>
    <alternativeName>
        <fullName evidence="15">Exonuclease V subunit RecB</fullName>
        <shortName evidence="15">ExoV subunit RecB</shortName>
    </alternativeName>
    <alternativeName>
        <fullName evidence="15">Helicase/nuclease RecBCD subunit RecB</fullName>
    </alternativeName>
</protein>
<dbReference type="GO" id="GO:0005524">
    <property type="term" value="F:ATP binding"/>
    <property type="evidence" value="ECO:0007669"/>
    <property type="project" value="UniProtKB-UniRule"/>
</dbReference>
<comment type="cofactor">
    <cofactor evidence="15">
        <name>Mg(2+)</name>
        <dbReference type="ChEBI" id="CHEBI:18420"/>
    </cofactor>
    <text evidence="15">Binds 1 Mg(2+) ion per subunit.</text>
</comment>
<dbReference type="Gene3D" id="1.10.486.10">
    <property type="entry name" value="PCRA, domain 4"/>
    <property type="match status" value="1"/>
</dbReference>
<dbReference type="GO" id="GO:0000287">
    <property type="term" value="F:magnesium ion binding"/>
    <property type="evidence" value="ECO:0007669"/>
    <property type="project" value="UniProtKB-UniRule"/>
</dbReference>
<name>A0A1X1XDD9_9MYCO</name>
<dbReference type="EC" id="5.6.2.4" evidence="15"/>
<dbReference type="InterPro" id="IPR014016">
    <property type="entry name" value="UvrD-like_ATP-bd"/>
</dbReference>
<keyword evidence="12 15" id="KW-0413">Isomerase</keyword>
<keyword evidence="20" id="KW-1185">Reference proteome</keyword>
<dbReference type="GO" id="GO:0016887">
    <property type="term" value="F:ATP hydrolysis activity"/>
    <property type="evidence" value="ECO:0007669"/>
    <property type="project" value="RHEA"/>
</dbReference>
<evidence type="ECO:0000259" key="18">
    <source>
        <dbReference type="PROSITE" id="PS51217"/>
    </source>
</evidence>
<keyword evidence="7 15" id="KW-0269">Exonuclease</keyword>
<dbReference type="Pfam" id="PF00580">
    <property type="entry name" value="UvrD-helicase"/>
    <property type="match status" value="1"/>
</dbReference>
<comment type="miscellaneous">
    <text evidence="15">In the RecBCD complex, RecB has a slow 3'-5' helicase, an exonuclease activity and loads RecA onto ssDNA, RecD has a fast 5'-3' helicase activity, while RecC stimulates the ATPase and processivity of the RecB helicase and contributes to recognition of the Chi site.</text>
</comment>
<dbReference type="GO" id="GO:0000724">
    <property type="term" value="P:double-strand break repair via homologous recombination"/>
    <property type="evidence" value="ECO:0007669"/>
    <property type="project" value="UniProtKB-UniRule"/>
</dbReference>
<feature type="region of interest" description="Nuclease activity, interacts with RecD and RecA" evidence="15">
    <location>
        <begin position="776"/>
        <end position="1085"/>
    </location>
</feature>
<dbReference type="InterPro" id="IPR038726">
    <property type="entry name" value="PDDEXK_AddAB-type"/>
</dbReference>
<evidence type="ECO:0000256" key="9">
    <source>
        <dbReference type="ARBA" id="ARBA00022842"/>
    </source>
</evidence>
<comment type="domain">
    <text evidence="15">The C-terminal domain has nuclease activity and interacts with RecD. It interacts with RecA, facilitating its loading onto ssDNA.</text>
</comment>
<keyword evidence="4 15" id="KW-0227">DNA damage</keyword>
<evidence type="ECO:0000256" key="1">
    <source>
        <dbReference type="ARBA" id="ARBA00022722"/>
    </source>
</evidence>
<dbReference type="GO" id="GO:0008854">
    <property type="term" value="F:exodeoxyribonuclease V activity"/>
    <property type="evidence" value="ECO:0007669"/>
    <property type="project" value="UniProtKB-EC"/>
</dbReference>
<dbReference type="Proteomes" id="UP000193487">
    <property type="component" value="Unassembled WGS sequence"/>
</dbReference>
<dbReference type="Gene3D" id="1.10.3170.10">
    <property type="entry name" value="Recbcd, chain B, domain 2"/>
    <property type="match status" value="1"/>
</dbReference>
<feature type="region of interest" description="DNA-binding and helicase activity, interacts with RecC" evidence="15">
    <location>
        <begin position="1"/>
        <end position="751"/>
    </location>
</feature>
<dbReference type="OrthoDB" id="9810135at2"/>
<comment type="similarity">
    <text evidence="15">Belongs to the helicase family. UvrD subfamily.</text>
</comment>
<dbReference type="InterPro" id="IPR000212">
    <property type="entry name" value="DNA_helicase_UvrD/REP"/>
</dbReference>
<evidence type="ECO:0000256" key="6">
    <source>
        <dbReference type="ARBA" id="ARBA00022806"/>
    </source>
</evidence>
<dbReference type="Pfam" id="PF12705">
    <property type="entry name" value="PDDEXK_1"/>
    <property type="match status" value="1"/>
</dbReference>
<comment type="catalytic activity">
    <reaction evidence="14 15">
        <text>ATP + H2O = ADP + phosphate + H(+)</text>
        <dbReference type="Rhea" id="RHEA:13065"/>
        <dbReference type="ChEBI" id="CHEBI:15377"/>
        <dbReference type="ChEBI" id="CHEBI:15378"/>
        <dbReference type="ChEBI" id="CHEBI:30616"/>
        <dbReference type="ChEBI" id="CHEBI:43474"/>
        <dbReference type="ChEBI" id="CHEBI:456216"/>
        <dbReference type="EC" id="5.6.2.4"/>
    </reaction>
</comment>
<feature type="binding site" evidence="15">
    <location>
        <position position="971"/>
    </location>
    <ligand>
        <name>Mg(2+)</name>
        <dbReference type="ChEBI" id="CHEBI:18420"/>
    </ligand>
</feature>
<dbReference type="RefSeq" id="WP_045377496.1">
    <property type="nucleotide sequence ID" value="NZ_BBKA01000041.1"/>
</dbReference>
<dbReference type="Gene3D" id="3.90.320.10">
    <property type="match status" value="1"/>
</dbReference>
<evidence type="ECO:0000256" key="7">
    <source>
        <dbReference type="ARBA" id="ARBA00022839"/>
    </source>
</evidence>
<dbReference type="GO" id="GO:0009338">
    <property type="term" value="C:exodeoxyribonuclease V complex"/>
    <property type="evidence" value="ECO:0007669"/>
    <property type="project" value="TreeGrafter"/>
</dbReference>
<dbReference type="Gene3D" id="3.40.50.300">
    <property type="entry name" value="P-loop containing nucleotide triphosphate hydrolases"/>
    <property type="match status" value="3"/>
</dbReference>
<evidence type="ECO:0000256" key="15">
    <source>
        <dbReference type="HAMAP-Rule" id="MF_01485"/>
    </source>
</evidence>
<comment type="catalytic activity">
    <reaction evidence="15">
        <text>Exonucleolytic cleavage (in the presence of ATP) in either 5'- to 3'- or 3'- to 5'-direction to yield 5'-phosphooligonucleotides.</text>
        <dbReference type="EC" id="3.1.11.5"/>
    </reaction>
</comment>
<dbReference type="PANTHER" id="PTHR11070:SF23">
    <property type="entry name" value="RECBCD ENZYME SUBUNIT RECB"/>
    <property type="match status" value="1"/>
</dbReference>
<comment type="subunit">
    <text evidence="15">Heterotrimer of RecB, RecC and RecD. All subunits contribute to DNA-binding. Interacts with RecA.</text>
</comment>
<dbReference type="PROSITE" id="PS51198">
    <property type="entry name" value="UVRD_HELICASE_ATP_BIND"/>
    <property type="match status" value="1"/>
</dbReference>
<keyword evidence="8 15" id="KW-0067">ATP-binding</keyword>
<dbReference type="EMBL" id="LQPE01000171">
    <property type="protein sequence ID" value="ORV96936.1"/>
    <property type="molecule type" value="Genomic_DNA"/>
</dbReference>
<dbReference type="SUPFAM" id="SSF52540">
    <property type="entry name" value="P-loop containing nucleoside triphosphate hydrolases"/>
    <property type="match status" value="1"/>
</dbReference>
<feature type="binding site" evidence="16">
    <location>
        <begin position="21"/>
        <end position="28"/>
    </location>
    <ligand>
        <name>ATP</name>
        <dbReference type="ChEBI" id="CHEBI:30616"/>
    </ligand>
</feature>
<accession>A0A1X1XDD9</accession>
<dbReference type="CDD" id="cd22352">
    <property type="entry name" value="RecB_C-like"/>
    <property type="match status" value="1"/>
</dbReference>
<evidence type="ECO:0000256" key="2">
    <source>
        <dbReference type="ARBA" id="ARBA00022723"/>
    </source>
</evidence>
<dbReference type="GO" id="GO:0005829">
    <property type="term" value="C:cytosol"/>
    <property type="evidence" value="ECO:0007669"/>
    <property type="project" value="TreeGrafter"/>
</dbReference>
<evidence type="ECO:0000256" key="3">
    <source>
        <dbReference type="ARBA" id="ARBA00022741"/>
    </source>
</evidence>